<dbReference type="Proteomes" id="UP000529417">
    <property type="component" value="Unassembled WGS sequence"/>
</dbReference>
<protein>
    <submittedName>
        <fullName evidence="1">Uncharacterized protein</fullName>
    </submittedName>
</protein>
<dbReference type="AlphaFoldDB" id="A0A7Z0I2M4"/>
<evidence type="ECO:0000313" key="1">
    <source>
        <dbReference type="EMBL" id="NYS26814.1"/>
    </source>
</evidence>
<sequence>RIVAALGDEAAQALQVTLDATSLAMTDFKQETGPGGADLNSDDRS</sequence>
<name>A0A7Z0I2M4_9RHOB</name>
<reference evidence="1 2" key="1">
    <citation type="journal article" date="2000" name="Arch. Microbiol.">
        <title>Rhodobaca bogoriensis gen. nov. and sp. nov., an alkaliphilic purple nonsulfur bacterium from African Rift Valley soda lakes.</title>
        <authorList>
            <person name="Milford A.D."/>
            <person name="Achenbach L.A."/>
            <person name="Jung D.O."/>
            <person name="Madigan M.T."/>
        </authorList>
    </citation>
    <scope>NUCLEOTIDE SEQUENCE [LARGE SCALE GENOMIC DNA]</scope>
    <source>
        <strain evidence="1 2">2376</strain>
    </source>
</reference>
<dbReference type="EMBL" id="JACBXS010000079">
    <property type="protein sequence ID" value="NYS26814.1"/>
    <property type="molecule type" value="Genomic_DNA"/>
</dbReference>
<feature type="non-terminal residue" evidence="1">
    <location>
        <position position="1"/>
    </location>
</feature>
<keyword evidence="2" id="KW-1185">Reference proteome</keyword>
<evidence type="ECO:0000313" key="2">
    <source>
        <dbReference type="Proteomes" id="UP000529417"/>
    </source>
</evidence>
<proteinExistence type="predicted"/>
<gene>
    <name evidence="1" type="ORF">HUK65_17750</name>
</gene>
<organism evidence="1 2">
    <name type="scientific">Rhabdonatronobacter sediminivivens</name>
    <dbReference type="NCBI Taxonomy" id="2743469"/>
    <lineage>
        <taxon>Bacteria</taxon>
        <taxon>Pseudomonadati</taxon>
        <taxon>Pseudomonadota</taxon>
        <taxon>Alphaproteobacteria</taxon>
        <taxon>Rhodobacterales</taxon>
        <taxon>Paracoccaceae</taxon>
        <taxon>Rhabdonatronobacter</taxon>
    </lineage>
</organism>
<accession>A0A7Z0I2M4</accession>
<comment type="caution">
    <text evidence="1">The sequence shown here is derived from an EMBL/GenBank/DDBJ whole genome shotgun (WGS) entry which is preliminary data.</text>
</comment>